<dbReference type="OrthoDB" id="366390at2759"/>
<dbReference type="Pfam" id="PF12796">
    <property type="entry name" value="Ank_2"/>
    <property type="match status" value="1"/>
</dbReference>
<evidence type="ECO:0000256" key="3">
    <source>
        <dbReference type="PROSITE-ProRule" id="PRU00023"/>
    </source>
</evidence>
<dbReference type="AlphaFoldDB" id="A0A3N4JFJ8"/>
<dbReference type="PANTHER" id="PTHR24166">
    <property type="entry name" value="ROLLING PEBBLES, ISOFORM B"/>
    <property type="match status" value="1"/>
</dbReference>
<proteinExistence type="predicted"/>
<dbReference type="SMART" id="SM00248">
    <property type="entry name" value="ANK"/>
    <property type="match status" value="1"/>
</dbReference>
<dbReference type="InterPro" id="IPR050889">
    <property type="entry name" value="Dendritic_Spine_Reg/Scaffold"/>
</dbReference>
<dbReference type="PANTHER" id="PTHR24166:SF48">
    <property type="entry name" value="PROTEIN VAPYRIN"/>
    <property type="match status" value="1"/>
</dbReference>
<feature type="non-terminal residue" evidence="4">
    <location>
        <position position="1"/>
    </location>
</feature>
<dbReference type="PROSITE" id="PS50297">
    <property type="entry name" value="ANK_REP_REGION"/>
    <property type="match status" value="1"/>
</dbReference>
<dbReference type="SUPFAM" id="SSF48403">
    <property type="entry name" value="Ankyrin repeat"/>
    <property type="match status" value="1"/>
</dbReference>
<organism evidence="4 5">
    <name type="scientific">Choiromyces venosus 120613-1</name>
    <dbReference type="NCBI Taxonomy" id="1336337"/>
    <lineage>
        <taxon>Eukaryota</taxon>
        <taxon>Fungi</taxon>
        <taxon>Dikarya</taxon>
        <taxon>Ascomycota</taxon>
        <taxon>Pezizomycotina</taxon>
        <taxon>Pezizomycetes</taxon>
        <taxon>Pezizales</taxon>
        <taxon>Tuberaceae</taxon>
        <taxon>Choiromyces</taxon>
    </lineage>
</organism>
<evidence type="ECO:0000256" key="2">
    <source>
        <dbReference type="ARBA" id="ARBA00023043"/>
    </source>
</evidence>
<evidence type="ECO:0000313" key="5">
    <source>
        <dbReference type="Proteomes" id="UP000276215"/>
    </source>
</evidence>
<dbReference type="InterPro" id="IPR002110">
    <property type="entry name" value="Ankyrin_rpt"/>
</dbReference>
<keyword evidence="2 3" id="KW-0040">ANK repeat</keyword>
<gene>
    <name evidence="4" type="ORF">L873DRAFT_1565121</name>
</gene>
<dbReference type="InterPro" id="IPR036770">
    <property type="entry name" value="Ankyrin_rpt-contain_sf"/>
</dbReference>
<sequence>AAGAGCGEVVKLLLDCKGINRNQVNNKGHTLLHMAVKGGREEVVMLLLERGESDLNARDLSGATPLELAVQYEH</sequence>
<accession>A0A3N4JFJ8</accession>
<dbReference type="Gene3D" id="1.25.40.20">
    <property type="entry name" value="Ankyrin repeat-containing domain"/>
    <property type="match status" value="1"/>
</dbReference>
<dbReference type="Proteomes" id="UP000276215">
    <property type="component" value="Unassembled WGS sequence"/>
</dbReference>
<keyword evidence="5" id="KW-1185">Reference proteome</keyword>
<feature type="non-terminal residue" evidence="4">
    <location>
        <position position="74"/>
    </location>
</feature>
<keyword evidence="1" id="KW-0677">Repeat</keyword>
<evidence type="ECO:0000256" key="1">
    <source>
        <dbReference type="ARBA" id="ARBA00022737"/>
    </source>
</evidence>
<dbReference type="EMBL" id="ML120409">
    <property type="protein sequence ID" value="RPA97045.1"/>
    <property type="molecule type" value="Genomic_DNA"/>
</dbReference>
<dbReference type="STRING" id="1336337.A0A3N4JFJ8"/>
<reference evidence="4 5" key="1">
    <citation type="journal article" date="2018" name="Nat. Ecol. Evol.">
        <title>Pezizomycetes genomes reveal the molecular basis of ectomycorrhizal truffle lifestyle.</title>
        <authorList>
            <person name="Murat C."/>
            <person name="Payen T."/>
            <person name="Noel B."/>
            <person name="Kuo A."/>
            <person name="Morin E."/>
            <person name="Chen J."/>
            <person name="Kohler A."/>
            <person name="Krizsan K."/>
            <person name="Balestrini R."/>
            <person name="Da Silva C."/>
            <person name="Montanini B."/>
            <person name="Hainaut M."/>
            <person name="Levati E."/>
            <person name="Barry K.W."/>
            <person name="Belfiori B."/>
            <person name="Cichocki N."/>
            <person name="Clum A."/>
            <person name="Dockter R.B."/>
            <person name="Fauchery L."/>
            <person name="Guy J."/>
            <person name="Iotti M."/>
            <person name="Le Tacon F."/>
            <person name="Lindquist E.A."/>
            <person name="Lipzen A."/>
            <person name="Malagnac F."/>
            <person name="Mello A."/>
            <person name="Molinier V."/>
            <person name="Miyauchi S."/>
            <person name="Poulain J."/>
            <person name="Riccioni C."/>
            <person name="Rubini A."/>
            <person name="Sitrit Y."/>
            <person name="Splivallo R."/>
            <person name="Traeger S."/>
            <person name="Wang M."/>
            <person name="Zifcakova L."/>
            <person name="Wipf D."/>
            <person name="Zambonelli A."/>
            <person name="Paolocci F."/>
            <person name="Nowrousian M."/>
            <person name="Ottonello S."/>
            <person name="Baldrian P."/>
            <person name="Spatafora J.W."/>
            <person name="Henrissat B."/>
            <person name="Nagy L.G."/>
            <person name="Aury J.M."/>
            <person name="Wincker P."/>
            <person name="Grigoriev I.V."/>
            <person name="Bonfante P."/>
            <person name="Martin F.M."/>
        </authorList>
    </citation>
    <scope>NUCLEOTIDE SEQUENCE [LARGE SCALE GENOMIC DNA]</scope>
    <source>
        <strain evidence="4 5">120613-1</strain>
    </source>
</reference>
<name>A0A3N4JFJ8_9PEZI</name>
<evidence type="ECO:0000313" key="4">
    <source>
        <dbReference type="EMBL" id="RPA97045.1"/>
    </source>
</evidence>
<protein>
    <submittedName>
        <fullName evidence="4">Ankyrin</fullName>
    </submittedName>
</protein>
<dbReference type="PROSITE" id="PS50088">
    <property type="entry name" value="ANK_REPEAT"/>
    <property type="match status" value="1"/>
</dbReference>
<feature type="repeat" description="ANK" evidence="3">
    <location>
        <begin position="27"/>
        <end position="51"/>
    </location>
</feature>